<name>A0A0A9Z7J1_LYGHE</name>
<reference evidence="2" key="1">
    <citation type="journal article" date="2014" name="PLoS ONE">
        <title>Transcriptome-Based Identification of ABC Transporters in the Western Tarnished Plant Bug Lygus hesperus.</title>
        <authorList>
            <person name="Hull J.J."/>
            <person name="Chaney K."/>
            <person name="Geib S.M."/>
            <person name="Fabrick J.A."/>
            <person name="Brent C.S."/>
            <person name="Walsh D."/>
            <person name="Lavine L.C."/>
        </authorList>
    </citation>
    <scope>NUCLEOTIDE SEQUENCE</scope>
</reference>
<feature type="non-terminal residue" evidence="2">
    <location>
        <position position="1"/>
    </location>
</feature>
<gene>
    <name evidence="2" type="ORF">CM83_36711</name>
</gene>
<accession>A0A0A9Z7J1</accession>
<proteinExistence type="predicted"/>
<dbReference type="EMBL" id="GBHO01005844">
    <property type="protein sequence ID" value="JAG37760.1"/>
    <property type="molecule type" value="Transcribed_RNA"/>
</dbReference>
<protein>
    <submittedName>
        <fullName evidence="2">Uncharacterized protein</fullName>
    </submittedName>
</protein>
<feature type="non-terminal residue" evidence="2">
    <location>
        <position position="238"/>
    </location>
</feature>
<sequence length="238" mass="27061">TNKPTNSIEVETELRKGNHAEDFTPSLHRPVTEPHKKDSTPAIVEGKPINKPANSTKVYKPSEGNLVGAHNLSVSHSVSQQHKLANNGTDKLKNKSVQSTLHHRDFDLAKNKHNVKVNNERKKLTLPVPSGGRSLYYNRGEEYPFRTNPIKKPHYDPVLLKLHQDFRRTRKNNHDKLAFELKNMFKHLVPPLHGGNSAYNGFNKHYNPIETNPINKPNEDLVLHFTVEISLTMDSINT</sequence>
<reference evidence="2" key="2">
    <citation type="submission" date="2014-07" db="EMBL/GenBank/DDBJ databases">
        <authorList>
            <person name="Hull J."/>
        </authorList>
    </citation>
    <scope>NUCLEOTIDE SEQUENCE</scope>
</reference>
<organism evidence="2">
    <name type="scientific">Lygus hesperus</name>
    <name type="common">Western plant bug</name>
    <dbReference type="NCBI Taxonomy" id="30085"/>
    <lineage>
        <taxon>Eukaryota</taxon>
        <taxon>Metazoa</taxon>
        <taxon>Ecdysozoa</taxon>
        <taxon>Arthropoda</taxon>
        <taxon>Hexapoda</taxon>
        <taxon>Insecta</taxon>
        <taxon>Pterygota</taxon>
        <taxon>Neoptera</taxon>
        <taxon>Paraneoptera</taxon>
        <taxon>Hemiptera</taxon>
        <taxon>Heteroptera</taxon>
        <taxon>Panheteroptera</taxon>
        <taxon>Cimicomorpha</taxon>
        <taxon>Miridae</taxon>
        <taxon>Mirini</taxon>
        <taxon>Lygus</taxon>
    </lineage>
</organism>
<evidence type="ECO:0000313" key="2">
    <source>
        <dbReference type="EMBL" id="JAG37760.1"/>
    </source>
</evidence>
<dbReference type="AlphaFoldDB" id="A0A0A9Z7J1"/>
<feature type="region of interest" description="Disordered" evidence="1">
    <location>
        <begin position="1"/>
        <end position="55"/>
    </location>
</feature>
<feature type="compositionally biased region" description="Basic and acidic residues" evidence="1">
    <location>
        <begin position="12"/>
        <end position="22"/>
    </location>
</feature>
<evidence type="ECO:0000256" key="1">
    <source>
        <dbReference type="SAM" id="MobiDB-lite"/>
    </source>
</evidence>
<feature type="compositionally biased region" description="Basic and acidic residues" evidence="1">
    <location>
        <begin position="30"/>
        <end position="39"/>
    </location>
</feature>